<evidence type="ECO:0000259" key="2">
    <source>
        <dbReference type="SMART" id="SM00226"/>
    </source>
</evidence>
<dbReference type="AlphaFoldDB" id="A0A7Z2T1B9"/>
<dbReference type="KEGG" id="vas:GT360_02980"/>
<dbReference type="EMBL" id="CP047475">
    <property type="protein sequence ID" value="QIA62544.1"/>
    <property type="molecule type" value="Genomic_DNA"/>
</dbReference>
<name>A0A7Z2T1B9_9VIBR</name>
<sequence length="158" mass="17740">MYKVLFVCRHNAGRSVIAESLAQHYLPNNRFSIASGGVEPSGNINPLVKSYLEDNQLPIPHHHAHSWDERIAFEPDIVVTLCDSLQGEPTPKWMANGIRVSWQIEAFPTGYHANKNSLYQHAESVANTLKPRILRMDELLVDGLPSGLITDYMANLNH</sequence>
<dbReference type="GO" id="GO:0046685">
    <property type="term" value="P:response to arsenic-containing substance"/>
    <property type="evidence" value="ECO:0007669"/>
    <property type="project" value="UniProtKB-KW"/>
</dbReference>
<dbReference type="Gene3D" id="3.40.50.2300">
    <property type="match status" value="1"/>
</dbReference>
<evidence type="ECO:0000256" key="1">
    <source>
        <dbReference type="ARBA" id="ARBA00022849"/>
    </source>
</evidence>
<reference evidence="3 4" key="1">
    <citation type="submission" date="2020-01" db="EMBL/GenBank/DDBJ databases">
        <title>Whole genome and functional gene identification of agarase of Vibrio HN897.</title>
        <authorList>
            <person name="Liu Y."/>
            <person name="Zhao Z."/>
        </authorList>
    </citation>
    <scope>NUCLEOTIDE SEQUENCE [LARGE SCALE GENOMIC DNA]</scope>
    <source>
        <strain evidence="3 4">HN897</strain>
    </source>
</reference>
<dbReference type="InterPro" id="IPR023485">
    <property type="entry name" value="Ptyr_pPase"/>
</dbReference>
<evidence type="ECO:0000313" key="4">
    <source>
        <dbReference type="Proteomes" id="UP000464262"/>
    </source>
</evidence>
<accession>A0A7Z2T1B9</accession>
<dbReference type="Pfam" id="PF01451">
    <property type="entry name" value="LMWPc"/>
    <property type="match status" value="1"/>
</dbReference>
<keyword evidence="4" id="KW-1185">Reference proteome</keyword>
<dbReference type="RefSeq" id="WP_164647439.1">
    <property type="nucleotide sequence ID" value="NZ_CP047475.1"/>
</dbReference>
<gene>
    <name evidence="3" type="ORF">GT360_02980</name>
</gene>
<dbReference type="Proteomes" id="UP000464262">
    <property type="component" value="Chromosome 1"/>
</dbReference>
<feature type="domain" description="Phosphotyrosine protein phosphatase I" evidence="2">
    <location>
        <begin position="2"/>
        <end position="124"/>
    </location>
</feature>
<dbReference type="PANTHER" id="PTHR43428:SF1">
    <property type="entry name" value="ARSENATE REDUCTASE"/>
    <property type="match status" value="1"/>
</dbReference>
<keyword evidence="1" id="KW-0059">Arsenical resistance</keyword>
<dbReference type="InterPro" id="IPR036196">
    <property type="entry name" value="Ptyr_pPase_sf"/>
</dbReference>
<protein>
    <submittedName>
        <fullName evidence="3">Low molecular weight phosphatase family protein</fullName>
    </submittedName>
</protein>
<dbReference type="SMART" id="SM00226">
    <property type="entry name" value="LMWPc"/>
    <property type="match status" value="1"/>
</dbReference>
<organism evidence="3 4">
    <name type="scientific">Vibrio astriarenae</name>
    <dbReference type="NCBI Taxonomy" id="1481923"/>
    <lineage>
        <taxon>Bacteria</taxon>
        <taxon>Pseudomonadati</taxon>
        <taxon>Pseudomonadota</taxon>
        <taxon>Gammaproteobacteria</taxon>
        <taxon>Vibrionales</taxon>
        <taxon>Vibrionaceae</taxon>
        <taxon>Vibrio</taxon>
    </lineage>
</organism>
<dbReference type="PANTHER" id="PTHR43428">
    <property type="entry name" value="ARSENATE REDUCTASE"/>
    <property type="match status" value="1"/>
</dbReference>
<dbReference type="SUPFAM" id="SSF52788">
    <property type="entry name" value="Phosphotyrosine protein phosphatases I"/>
    <property type="match status" value="1"/>
</dbReference>
<evidence type="ECO:0000313" key="3">
    <source>
        <dbReference type="EMBL" id="QIA62544.1"/>
    </source>
</evidence>
<proteinExistence type="predicted"/>